<proteinExistence type="predicted"/>
<evidence type="ECO:0000313" key="2">
    <source>
        <dbReference type="Proteomes" id="UP001580430"/>
    </source>
</evidence>
<name>A0ABV5BYF9_9BACL</name>
<dbReference type="Proteomes" id="UP001580430">
    <property type="component" value="Unassembled WGS sequence"/>
</dbReference>
<evidence type="ECO:0000313" key="1">
    <source>
        <dbReference type="EMBL" id="MFB5759102.1"/>
    </source>
</evidence>
<protein>
    <submittedName>
        <fullName evidence="1">Uncharacterized protein</fullName>
    </submittedName>
</protein>
<accession>A0ABV5BYF9</accession>
<gene>
    <name evidence="1" type="ORF">ACE5LO_01715</name>
</gene>
<comment type="caution">
    <text evidence="1">The sequence shown here is derived from an EMBL/GenBank/DDBJ whole genome shotgun (WGS) entry which is preliminary data.</text>
</comment>
<keyword evidence="2" id="KW-1185">Reference proteome</keyword>
<reference evidence="1 2" key="1">
    <citation type="submission" date="2024-09" db="EMBL/GenBank/DDBJ databases">
        <title>Paenibacillus zeirhizospherea sp. nov., isolated from surface of the maize (Zea mays) roots in a horticulture field, Hungary.</title>
        <authorList>
            <person name="Marton D."/>
            <person name="Farkas M."/>
            <person name="Bedics A."/>
            <person name="Toth E."/>
            <person name="Tancsics A."/>
            <person name="Boka K."/>
            <person name="Marati G."/>
            <person name="Kriszt B."/>
            <person name="Cserhati M."/>
        </authorList>
    </citation>
    <scope>NUCLEOTIDE SEQUENCE [LARGE SCALE GENOMIC DNA]</scope>
    <source>
        <strain evidence="1 2">JCM 18446</strain>
    </source>
</reference>
<dbReference type="EMBL" id="JBHIRY010000001">
    <property type="protein sequence ID" value="MFB5759102.1"/>
    <property type="molecule type" value="Genomic_DNA"/>
</dbReference>
<dbReference type="RefSeq" id="WP_375518354.1">
    <property type="nucleotide sequence ID" value="NZ_JBHIRY010000001.1"/>
</dbReference>
<sequence>MAKFEQLNDYVFNTLQALIGNQNLCKLLKYNNTDPLSQPDIEDASVLIMDKIYPMPNIPGTQAEESSLLNIIFDNFKLSSDNKGTKDGTLVINIIVHNNLWLMNGRLRPFSILAELDKTFNDKRIVGIKKMQFDRGRYYFINEKFSGYQVIYQVVSTN</sequence>
<organism evidence="1 2">
    <name type="scientific">Paenibacillus medicaginis</name>
    <dbReference type="NCBI Taxonomy" id="1470560"/>
    <lineage>
        <taxon>Bacteria</taxon>
        <taxon>Bacillati</taxon>
        <taxon>Bacillota</taxon>
        <taxon>Bacilli</taxon>
        <taxon>Bacillales</taxon>
        <taxon>Paenibacillaceae</taxon>
        <taxon>Paenibacillus</taxon>
    </lineage>
</organism>